<feature type="domain" description="TonB-dependent transporter Oar-like beta-barrel" evidence="2">
    <location>
        <begin position="251"/>
        <end position="1102"/>
    </location>
</feature>
<accession>A0A9X0QBB7</accession>
<organism evidence="3 4">
    <name type="scientific">Tunturiibacter gelidiferens</name>
    <dbReference type="NCBI Taxonomy" id="3069689"/>
    <lineage>
        <taxon>Bacteria</taxon>
        <taxon>Pseudomonadati</taxon>
        <taxon>Acidobacteriota</taxon>
        <taxon>Terriglobia</taxon>
        <taxon>Terriglobales</taxon>
        <taxon>Acidobacteriaceae</taxon>
        <taxon>Tunturiibacter</taxon>
    </lineage>
</organism>
<dbReference type="RefSeq" id="WP_183973763.1">
    <property type="nucleotide sequence ID" value="NZ_JACHEB010000002.1"/>
</dbReference>
<dbReference type="SUPFAM" id="SSF56935">
    <property type="entry name" value="Porins"/>
    <property type="match status" value="1"/>
</dbReference>
<reference evidence="3 4" key="1">
    <citation type="submission" date="2020-08" db="EMBL/GenBank/DDBJ databases">
        <title>Genomic Encyclopedia of Type Strains, Phase IV (KMG-V): Genome sequencing to study the core and pangenomes of soil and plant-associated prokaryotes.</title>
        <authorList>
            <person name="Whitman W."/>
        </authorList>
    </citation>
    <scope>NUCLEOTIDE SEQUENCE [LARGE SCALE GENOMIC DNA]</scope>
    <source>
        <strain evidence="3 4">X5P2</strain>
    </source>
</reference>
<dbReference type="InterPro" id="IPR008969">
    <property type="entry name" value="CarboxyPept-like_regulatory"/>
</dbReference>
<evidence type="ECO:0000256" key="1">
    <source>
        <dbReference type="SAM" id="SignalP"/>
    </source>
</evidence>
<keyword evidence="1" id="KW-0732">Signal</keyword>
<dbReference type="Gene3D" id="2.60.40.1120">
    <property type="entry name" value="Carboxypeptidase-like, regulatory domain"/>
    <property type="match status" value="1"/>
</dbReference>
<protein>
    <recommendedName>
        <fullName evidence="2">TonB-dependent transporter Oar-like beta-barrel domain-containing protein</fullName>
    </recommendedName>
</protein>
<evidence type="ECO:0000313" key="4">
    <source>
        <dbReference type="Proteomes" id="UP000535182"/>
    </source>
</evidence>
<name>A0A9X0QBB7_9BACT</name>
<keyword evidence="4" id="KW-1185">Reference proteome</keyword>
<dbReference type="Proteomes" id="UP000535182">
    <property type="component" value="Unassembled WGS sequence"/>
</dbReference>
<dbReference type="Pfam" id="PF25183">
    <property type="entry name" value="OMP_b-brl_4"/>
    <property type="match status" value="1"/>
</dbReference>
<dbReference type="SUPFAM" id="SSF49464">
    <property type="entry name" value="Carboxypeptidase regulatory domain-like"/>
    <property type="match status" value="1"/>
</dbReference>
<comment type="caution">
    <text evidence="3">The sequence shown here is derived from an EMBL/GenBank/DDBJ whole genome shotgun (WGS) entry which is preliminary data.</text>
</comment>
<evidence type="ECO:0000259" key="2">
    <source>
        <dbReference type="Pfam" id="PF25183"/>
    </source>
</evidence>
<dbReference type="Pfam" id="PF13620">
    <property type="entry name" value="CarboxypepD_reg"/>
    <property type="match status" value="1"/>
</dbReference>
<evidence type="ECO:0000313" key="3">
    <source>
        <dbReference type="EMBL" id="MBB5327209.1"/>
    </source>
</evidence>
<dbReference type="InterPro" id="IPR057601">
    <property type="entry name" value="Oar-like_b-barrel"/>
</dbReference>
<feature type="signal peptide" evidence="1">
    <location>
        <begin position="1"/>
        <end position="24"/>
    </location>
</feature>
<dbReference type="EMBL" id="JACHEB010000002">
    <property type="protein sequence ID" value="MBB5327209.1"/>
    <property type="molecule type" value="Genomic_DNA"/>
</dbReference>
<dbReference type="AlphaFoldDB" id="A0A9X0QBB7"/>
<sequence length="1109" mass="120015">MRLKYLATSFFLVCFMLLPAIAKAQATATITGTISDPAGSVIAEAVVTVTNVDTNGARVVTTDNNGRFVANLLPIGNYKIQVAAPSFQSAIKNGILLENQASPEINFTLQPGSVTSAISVEANAVAVEATDSSLSQVVHSQQVSDLPLNGRNFVELATLAPGTSAGNQPNDFFAGGGSSETSIRGSFSLSVGGSRENRTDWLYDGVDNNELTSGGISIVPSIDALQEFNVLTYNYSVEYGTRAGPTVLLTSKSGTNQFHGTLFDFLRNTDLNATSYFSPVNPKYIRNQFGGSVGGPIRKDKTFFFFDYQGTKSIQGIPSLTQVPTMLERQGIFTESFPGSPEVPIYDPNTTVIDPVTGNASRTQFQGNTIPGYRLDPIAVKMLNFFPAPNVSGVLSANYVDVPNQIFNDNDFDIRIDNVFSDKDRAFARFSRDQATVFLPSGLPDFGAQPGGYASNQTLANRGRNLAISETHIFSTNAINQLTVGYNRIFDHITSFGDGTDWSTQLGIPNANLGTYLSSGLLNTQFNEGYWGLGDRGFSPIQDGTNVFQYSDDFELVHGAHSFSMGIGIRLMQLNELGNAFPMGEMGFDNLFTAGFTNGAFNSASGNPIASFLLGTPGSGEHDVSFSGDVSGRRWKEFRPYFQDNWKVQKNLTVQLGLAWNYTTPVVESQKRLANFDFPTGQMLIAGVNSSDSAGIQSYYRGFEPRIGFSFTPFSTKNAIRAGYAILHDAGWNLGAQGLDLNPPFYGTFAFQADDIYPVTTLSGGFPVPTPPDVNNLTGNVYSQNTNFHPGIIQQFNLNIQRELPTGTILTVGYAGSRGTHLQTSGFPLNTATPSLQVDPANLRPYPNLNAITGFLDRGLSRYDSLQVKAERAYNNGVYILLAYTYSKGFDNGLYDDLGSLIGVPYYPLNPAPNAYPLNPRGYTDKGLNVTDQTHNLSASVLYQLPFGRGKKFASSVSTPMQELVGNWQLNLITHIASGFPLGLSAGVNNAGTTTGSRPDQICNTPPAHQSLAEFINTACFVDPAPGVLGDASRTPLYGPDFVNFDGSLFKTFVLPKETQLVFRTEVFNVFNHPQFANPGTTTDSPGFGQITQIVNNPRLIQFALKFVF</sequence>
<proteinExistence type="predicted"/>
<gene>
    <name evidence="3" type="ORF">HDF14_000814</name>
</gene>
<feature type="chain" id="PRO_5040845674" description="TonB-dependent transporter Oar-like beta-barrel domain-containing protein" evidence="1">
    <location>
        <begin position="25"/>
        <end position="1109"/>
    </location>
</feature>